<dbReference type="EMBL" id="WKJO01000001">
    <property type="protein sequence ID" value="MRX21491.1"/>
    <property type="molecule type" value="Genomic_DNA"/>
</dbReference>
<evidence type="ECO:0000259" key="7">
    <source>
        <dbReference type="PROSITE" id="PS50885"/>
    </source>
</evidence>
<feature type="coiled-coil region" evidence="4">
    <location>
        <begin position="441"/>
        <end position="468"/>
    </location>
</feature>
<evidence type="ECO:0000256" key="2">
    <source>
        <dbReference type="ARBA" id="ARBA00029447"/>
    </source>
</evidence>
<gene>
    <name evidence="8" type="ORF">GJR96_05905</name>
</gene>
<keyword evidence="5" id="KW-0812">Transmembrane</keyword>
<evidence type="ECO:0000259" key="6">
    <source>
        <dbReference type="PROSITE" id="PS50111"/>
    </source>
</evidence>
<evidence type="ECO:0000256" key="5">
    <source>
        <dbReference type="SAM" id="Phobius"/>
    </source>
</evidence>
<feature type="transmembrane region" description="Helical" evidence="5">
    <location>
        <begin position="112"/>
        <end position="137"/>
    </location>
</feature>
<dbReference type="Pfam" id="PF00015">
    <property type="entry name" value="MCPsignal"/>
    <property type="match status" value="1"/>
</dbReference>
<dbReference type="SUPFAM" id="SSF58104">
    <property type="entry name" value="Methyl-accepting chemotaxis protein (MCP) signaling domain"/>
    <property type="match status" value="1"/>
</dbReference>
<dbReference type="PROSITE" id="PS50885">
    <property type="entry name" value="HAMP"/>
    <property type="match status" value="1"/>
</dbReference>
<keyword evidence="4" id="KW-0175">Coiled coil</keyword>
<protein>
    <submittedName>
        <fullName evidence="8">Methyl-accepting chemotaxis protein</fullName>
    </submittedName>
</protein>
<feature type="transmembrane region" description="Helical" evidence="5">
    <location>
        <begin position="85"/>
        <end position="106"/>
    </location>
</feature>
<dbReference type="InterPro" id="IPR004089">
    <property type="entry name" value="MCPsignal_dom"/>
</dbReference>
<comment type="similarity">
    <text evidence="2">Belongs to the methyl-accepting chemotaxis (MCP) protein family.</text>
</comment>
<comment type="caution">
    <text evidence="8">The sequence shown here is derived from an EMBL/GenBank/DDBJ whole genome shotgun (WGS) entry which is preliminary data.</text>
</comment>
<dbReference type="InterPro" id="IPR003660">
    <property type="entry name" value="HAMP_dom"/>
</dbReference>
<dbReference type="Proteomes" id="UP000439022">
    <property type="component" value="Unassembled WGS sequence"/>
</dbReference>
<dbReference type="AlphaFoldDB" id="A0A6A8GFD6"/>
<keyword evidence="1 3" id="KW-0807">Transducer</keyword>
<proteinExistence type="inferred from homology"/>
<evidence type="ECO:0000256" key="4">
    <source>
        <dbReference type="SAM" id="Coils"/>
    </source>
</evidence>
<sequence length="578" mass="62347">MRYIPKGDSIPDKAWRRRHRNIVLLLVAHAPALFLLGSYTGTESLLTGATFTAVPTEHALAGTGIILGFALAALAPWFSRRIRSALASVGLMTCSAILVYFSGGFIEAHFHFFVIVGVIAVYEDWVPFVAGVLYVAVEHGIFGMSYPEMVYNHPDAVARPMGWAVVHAVFLLALSGALVTNWFSIERSREETKQKMQNLEDSQEAKAKVERLNDQLVVQADELATAMDAVSEGDFTASPPEETDIEAIEEISDAFVEMKRELSATIVDLRDFATTVEQTTQSVHDDAETLERTQRQLAADVRTFATDVREQAHDLESTTDELSSLSATIEEIAANADQVSDEASSAAAAAESGTGTATDAIEAIENIEQSISELAELVESLDARMDDVSKSTDLIESIAEQTNTLALNANIEAARASSGSEGFAVVANEVKSLADETQNHSSAIEQTIDETVEDVERVQEEMQQTKVQIQTGKSTTTDAGEAFADVTEIVEGVDVSVDEVAAATDDGARTTEEVVDAIIRVADRSRDIAEQSDTLASQAEARATTISEIRAQLGELRGQTGGLQDQLGTFECEMPADD</sequence>
<dbReference type="GO" id="GO:0007165">
    <property type="term" value="P:signal transduction"/>
    <property type="evidence" value="ECO:0007669"/>
    <property type="project" value="UniProtKB-KW"/>
</dbReference>
<evidence type="ECO:0000256" key="3">
    <source>
        <dbReference type="PROSITE-ProRule" id="PRU00284"/>
    </source>
</evidence>
<feature type="domain" description="Methyl-accepting transducer" evidence="6">
    <location>
        <begin position="286"/>
        <end position="522"/>
    </location>
</feature>
<reference evidence="8 9" key="1">
    <citation type="submission" date="2019-11" db="EMBL/GenBank/DDBJ databases">
        <title>Whole genome sequence of Haloferax sp. MBLA0076.</title>
        <authorList>
            <person name="Seo M.-J."/>
            <person name="Cho E.-S."/>
        </authorList>
    </citation>
    <scope>NUCLEOTIDE SEQUENCE [LARGE SCALE GENOMIC DNA]</scope>
    <source>
        <strain evidence="8 9">MBLA0076</strain>
    </source>
</reference>
<keyword evidence="5" id="KW-0472">Membrane</keyword>
<dbReference type="GO" id="GO:0006935">
    <property type="term" value="P:chemotaxis"/>
    <property type="evidence" value="ECO:0007669"/>
    <property type="project" value="InterPro"/>
</dbReference>
<feature type="transmembrane region" description="Helical" evidence="5">
    <location>
        <begin position="157"/>
        <end position="183"/>
    </location>
</feature>
<dbReference type="PANTHER" id="PTHR32089">
    <property type="entry name" value="METHYL-ACCEPTING CHEMOTAXIS PROTEIN MCPB"/>
    <property type="match status" value="1"/>
</dbReference>
<dbReference type="PANTHER" id="PTHR32089:SF112">
    <property type="entry name" value="LYSOZYME-LIKE PROTEIN-RELATED"/>
    <property type="match status" value="1"/>
</dbReference>
<dbReference type="SMART" id="SM00304">
    <property type="entry name" value="HAMP"/>
    <property type="match status" value="1"/>
</dbReference>
<dbReference type="Gene3D" id="1.10.287.950">
    <property type="entry name" value="Methyl-accepting chemotaxis protein"/>
    <property type="match status" value="1"/>
</dbReference>
<accession>A0A6A8GFD6</accession>
<feature type="transmembrane region" description="Helical" evidence="5">
    <location>
        <begin position="59"/>
        <end position="78"/>
    </location>
</feature>
<dbReference type="InterPro" id="IPR004090">
    <property type="entry name" value="Chemotax_Me-accpt_rcpt"/>
</dbReference>
<dbReference type="PRINTS" id="PR00260">
    <property type="entry name" value="CHEMTRNSDUCR"/>
</dbReference>
<evidence type="ECO:0000256" key="1">
    <source>
        <dbReference type="ARBA" id="ARBA00023224"/>
    </source>
</evidence>
<evidence type="ECO:0000313" key="9">
    <source>
        <dbReference type="Proteomes" id="UP000439022"/>
    </source>
</evidence>
<dbReference type="GO" id="GO:0016020">
    <property type="term" value="C:membrane"/>
    <property type="evidence" value="ECO:0007669"/>
    <property type="project" value="InterPro"/>
</dbReference>
<dbReference type="GO" id="GO:0004888">
    <property type="term" value="F:transmembrane signaling receptor activity"/>
    <property type="evidence" value="ECO:0007669"/>
    <property type="project" value="InterPro"/>
</dbReference>
<name>A0A6A8GFD6_9EURY</name>
<feature type="transmembrane region" description="Helical" evidence="5">
    <location>
        <begin position="21"/>
        <end position="39"/>
    </location>
</feature>
<organism evidence="8 9">
    <name type="scientific">Haloferax litoreum</name>
    <dbReference type="NCBI Taxonomy" id="2666140"/>
    <lineage>
        <taxon>Archaea</taxon>
        <taxon>Methanobacteriati</taxon>
        <taxon>Methanobacteriota</taxon>
        <taxon>Stenosarchaea group</taxon>
        <taxon>Halobacteria</taxon>
        <taxon>Halobacteriales</taxon>
        <taxon>Haloferacaceae</taxon>
        <taxon>Haloferax</taxon>
    </lineage>
</organism>
<keyword evidence="9" id="KW-1185">Reference proteome</keyword>
<feature type="coiled-coil region" evidence="4">
    <location>
        <begin position="185"/>
        <end position="222"/>
    </location>
</feature>
<dbReference type="PROSITE" id="PS50111">
    <property type="entry name" value="CHEMOTAXIS_TRANSDUC_2"/>
    <property type="match status" value="1"/>
</dbReference>
<dbReference type="CDD" id="cd11386">
    <property type="entry name" value="MCP_signal"/>
    <property type="match status" value="1"/>
</dbReference>
<feature type="domain" description="HAMP" evidence="7">
    <location>
        <begin position="214"/>
        <end position="267"/>
    </location>
</feature>
<evidence type="ECO:0000313" key="8">
    <source>
        <dbReference type="EMBL" id="MRX21491.1"/>
    </source>
</evidence>
<keyword evidence="5" id="KW-1133">Transmembrane helix</keyword>
<dbReference type="SMART" id="SM00283">
    <property type="entry name" value="MA"/>
    <property type="match status" value="1"/>
</dbReference>
<feature type="coiled-coil region" evidence="4">
    <location>
        <begin position="315"/>
        <end position="384"/>
    </location>
</feature>